<evidence type="ECO:0000313" key="8">
    <source>
        <dbReference type="Proteomes" id="UP000182259"/>
    </source>
</evidence>
<evidence type="ECO:0000259" key="5">
    <source>
        <dbReference type="PROSITE" id="PS50076"/>
    </source>
</evidence>
<dbReference type="Proteomes" id="UP000182259">
    <property type="component" value="Chromosome I"/>
</dbReference>
<protein>
    <submittedName>
        <fullName evidence="6">CIC11C00000003504</fullName>
    </submittedName>
    <submittedName>
        <fullName evidence="7">CIC11C00000004808</fullName>
    </submittedName>
</protein>
<dbReference type="EMBL" id="LT635756">
    <property type="protein sequence ID" value="SGZ46221.1"/>
    <property type="molecule type" value="Genomic_DNA"/>
</dbReference>
<dbReference type="STRING" id="45354.A0A1L0B5V6"/>
<keyword evidence="2" id="KW-0812">Transmembrane</keyword>
<accession>A0A1L0B5V6</accession>
<evidence type="ECO:0000313" key="9">
    <source>
        <dbReference type="Proteomes" id="UP000182334"/>
    </source>
</evidence>
<dbReference type="InterPro" id="IPR036869">
    <property type="entry name" value="J_dom_sf"/>
</dbReference>
<feature type="domain" description="J" evidence="5">
    <location>
        <begin position="21"/>
        <end position="85"/>
    </location>
</feature>
<dbReference type="EMBL" id="LT635764">
    <property type="protein sequence ID" value="SGZ50923.1"/>
    <property type="molecule type" value="Genomic_DNA"/>
</dbReference>
<dbReference type="Gene3D" id="1.10.287.110">
    <property type="entry name" value="DnaJ domain"/>
    <property type="match status" value="1"/>
</dbReference>
<organism evidence="6 9">
    <name type="scientific">Sungouiella intermedia</name>
    <dbReference type="NCBI Taxonomy" id="45354"/>
    <lineage>
        <taxon>Eukaryota</taxon>
        <taxon>Fungi</taxon>
        <taxon>Dikarya</taxon>
        <taxon>Ascomycota</taxon>
        <taxon>Saccharomycotina</taxon>
        <taxon>Pichiomycetes</taxon>
        <taxon>Metschnikowiaceae</taxon>
        <taxon>Sungouiella</taxon>
    </lineage>
</organism>
<dbReference type="SUPFAM" id="SSF46565">
    <property type="entry name" value="Chaperone J-domain"/>
    <property type="match status" value="1"/>
</dbReference>
<gene>
    <name evidence="7" type="ORF">SAMEA4029009_CIC11G00000004808</name>
    <name evidence="6" type="ORF">SAMEA4029010_CIC11G00000003504</name>
</gene>
<dbReference type="PANTHER" id="PTHR43908:SF3">
    <property type="entry name" value="AT29763P-RELATED"/>
    <property type="match status" value="1"/>
</dbReference>
<sequence>MSYTSEQEKIVLKVLSYKPHQYYEILAVEKSASDGEIKKSYRKLAIKLHPDKNPHPRASEAFKLINKAWGVLGDESKKRIFDQTGSDPDSRFLGFSNSGSTATSSGYARQNFDGAFQDDIFNMFFGGTQRAGGPTFAFGNNGFTFHSFGGDGFDPFTGRFAQQQQRQRQRAQARQQDVEPSLWDTVKQLAPILVILLATLISSFFSGESTPEYLFTKTPKYSVRRKTPQFKIPFYVGDKFAEEKSALKLRNFDAKVESLYVQDKRARCSREQVRKNDLMEEAQGWFYTDQRKLREAEEMPMPNCQVLRDLGIL</sequence>
<dbReference type="InterPro" id="IPR001623">
    <property type="entry name" value="DnaJ_domain"/>
</dbReference>
<dbReference type="CDD" id="cd06257">
    <property type="entry name" value="DnaJ"/>
    <property type="match status" value="1"/>
</dbReference>
<dbReference type="PANTHER" id="PTHR43908">
    <property type="entry name" value="AT29763P-RELATED"/>
    <property type="match status" value="1"/>
</dbReference>
<dbReference type="PROSITE" id="PS50076">
    <property type="entry name" value="DNAJ_2"/>
    <property type="match status" value="1"/>
</dbReference>
<keyword evidence="9" id="KW-1185">Reference proteome</keyword>
<dbReference type="OrthoDB" id="1507364at2759"/>
<dbReference type="InterPro" id="IPR051100">
    <property type="entry name" value="DnaJ_subfamily_B/C"/>
</dbReference>
<dbReference type="Pfam" id="PF00226">
    <property type="entry name" value="DnaJ"/>
    <property type="match status" value="1"/>
</dbReference>
<reference evidence="8" key="2">
    <citation type="submission" date="2016-10" db="EMBL/GenBank/DDBJ databases">
        <authorList>
            <person name="Geijer C."/>
            <person name="Jareborg N."/>
            <person name="Dainat J."/>
        </authorList>
    </citation>
    <scope>NUCLEOTIDE SEQUENCE [LARGE SCALE GENOMIC DNA]</scope>
    <source>
        <strain evidence="8">PYCC 4715</strain>
    </source>
</reference>
<keyword evidence="4" id="KW-0472">Membrane</keyword>
<evidence type="ECO:0000256" key="1">
    <source>
        <dbReference type="ARBA" id="ARBA00004167"/>
    </source>
</evidence>
<dbReference type="SMART" id="SM00271">
    <property type="entry name" value="DnaJ"/>
    <property type="match status" value="1"/>
</dbReference>
<dbReference type="GO" id="GO:0071218">
    <property type="term" value="P:cellular response to misfolded protein"/>
    <property type="evidence" value="ECO:0007669"/>
    <property type="project" value="TreeGrafter"/>
</dbReference>
<proteinExistence type="predicted"/>
<evidence type="ECO:0000256" key="4">
    <source>
        <dbReference type="ARBA" id="ARBA00023136"/>
    </source>
</evidence>
<dbReference type="GO" id="GO:0030544">
    <property type="term" value="F:Hsp70 protein binding"/>
    <property type="evidence" value="ECO:0007669"/>
    <property type="project" value="TreeGrafter"/>
</dbReference>
<dbReference type="PRINTS" id="PR00625">
    <property type="entry name" value="JDOMAIN"/>
</dbReference>
<dbReference type="Proteomes" id="UP000182334">
    <property type="component" value="Chromosome I"/>
</dbReference>
<keyword evidence="3" id="KW-1133">Transmembrane helix</keyword>
<evidence type="ECO:0000256" key="3">
    <source>
        <dbReference type="ARBA" id="ARBA00022989"/>
    </source>
</evidence>
<evidence type="ECO:0000313" key="7">
    <source>
        <dbReference type="EMBL" id="SGZ50923.1"/>
    </source>
</evidence>
<dbReference type="GO" id="GO:0005789">
    <property type="term" value="C:endoplasmic reticulum membrane"/>
    <property type="evidence" value="ECO:0007669"/>
    <property type="project" value="TreeGrafter"/>
</dbReference>
<evidence type="ECO:0000313" key="6">
    <source>
        <dbReference type="EMBL" id="SGZ46221.1"/>
    </source>
</evidence>
<name>A0A1L0B5V6_9ASCO</name>
<dbReference type="Pfam" id="PF09320">
    <property type="entry name" value="DUF1977"/>
    <property type="match status" value="1"/>
</dbReference>
<reference evidence="6 9" key="1">
    <citation type="submission" date="2016-10" db="EMBL/GenBank/DDBJ databases">
        <authorList>
            <person name="de Groot N.N."/>
        </authorList>
    </citation>
    <scope>NUCLEOTIDE SEQUENCE [LARGE SCALE GENOMIC DNA]</scope>
    <source>
        <strain evidence="6 9">CBS 141442</strain>
        <strain evidence="7">PYCC 4715</strain>
    </source>
</reference>
<evidence type="ECO:0000256" key="2">
    <source>
        <dbReference type="ARBA" id="ARBA00022692"/>
    </source>
</evidence>
<dbReference type="InterPro" id="IPR015399">
    <property type="entry name" value="DUF1977_DnaJ-like"/>
</dbReference>
<comment type="subcellular location">
    <subcellularLocation>
        <location evidence="1">Membrane</location>
        <topology evidence="1">Single-pass membrane protein</topology>
    </subcellularLocation>
</comment>
<dbReference type="AlphaFoldDB" id="A0A1L0B5V6"/>